<evidence type="ECO:0000313" key="10">
    <source>
        <dbReference type="Proteomes" id="UP001165289"/>
    </source>
</evidence>
<dbReference type="InterPro" id="IPR010606">
    <property type="entry name" value="Mib_Herc2"/>
</dbReference>
<dbReference type="Pfam" id="PF07738">
    <property type="entry name" value="Sad1_UNC"/>
    <property type="match status" value="1"/>
</dbReference>
<dbReference type="SUPFAM" id="SSF56204">
    <property type="entry name" value="Hect, E3 ligase catalytic domain"/>
    <property type="match status" value="1"/>
</dbReference>
<dbReference type="GO" id="GO:0070534">
    <property type="term" value="P:protein K63-linked ubiquitination"/>
    <property type="evidence" value="ECO:0007669"/>
    <property type="project" value="TreeGrafter"/>
</dbReference>
<comment type="catalytic activity">
    <reaction evidence="1 5">
        <text>S-ubiquitinyl-[E2 ubiquitin-conjugating enzyme]-L-cysteine + [acceptor protein]-L-lysine = [E2 ubiquitin-conjugating enzyme]-L-cysteine + N(6)-ubiquitinyl-[acceptor protein]-L-lysine.</text>
        <dbReference type="EC" id="2.3.2.26"/>
    </reaction>
</comment>
<dbReference type="AlphaFoldDB" id="A0AAV7K9Z4"/>
<proteinExistence type="inferred from homology"/>
<dbReference type="Gene3D" id="3.30.2160.10">
    <property type="entry name" value="Hect, E3 ligase catalytic domain"/>
    <property type="match status" value="1"/>
</dbReference>
<keyword evidence="2 5" id="KW-0808">Transferase</keyword>
<dbReference type="PANTHER" id="PTHR45670:SF1">
    <property type="entry name" value="E3 UBIQUITIN-PROTEIN LIGASE HECTD1"/>
    <property type="match status" value="1"/>
</dbReference>
<dbReference type="Proteomes" id="UP001165289">
    <property type="component" value="Unassembled WGS sequence"/>
</dbReference>
<comment type="function">
    <text evidence="5">E3 ubiquitin-protein ligase which accepts ubiquitin from an E2 ubiquitin-conjugating enzyme in the form of a thioester and then directly transfers the ubiquitin to targeted substrates.</text>
</comment>
<comment type="pathway">
    <text evidence="5">Protein modification; protein ubiquitination.</text>
</comment>
<dbReference type="Pfam" id="PF00632">
    <property type="entry name" value="HECT"/>
    <property type="match status" value="1"/>
</dbReference>
<gene>
    <name evidence="9" type="ORF">LOD99_366</name>
</gene>
<dbReference type="GO" id="GO:0016607">
    <property type="term" value="C:nuclear speck"/>
    <property type="evidence" value="ECO:0007669"/>
    <property type="project" value="TreeGrafter"/>
</dbReference>
<feature type="domain" description="HECT" evidence="7">
    <location>
        <begin position="1023"/>
        <end position="1206"/>
    </location>
</feature>
<feature type="active site" description="Glycyl thioester intermediate" evidence="4">
    <location>
        <position position="1175"/>
    </location>
</feature>
<comment type="similarity">
    <text evidence="5">Belongs to the UPL family. K-HECT subfamily.</text>
</comment>
<dbReference type="Gene3D" id="2.30.30.40">
    <property type="entry name" value="SH3 Domains"/>
    <property type="match status" value="1"/>
</dbReference>
<evidence type="ECO:0000256" key="5">
    <source>
        <dbReference type="RuleBase" id="RU369009"/>
    </source>
</evidence>
<reference evidence="9 10" key="1">
    <citation type="journal article" date="2023" name="BMC Biol.">
        <title>The compact genome of the sponge Oopsacas minuta (Hexactinellida) is lacking key metazoan core genes.</title>
        <authorList>
            <person name="Santini S."/>
            <person name="Schenkelaars Q."/>
            <person name="Jourda C."/>
            <person name="Duchesne M."/>
            <person name="Belahbib H."/>
            <person name="Rocher C."/>
            <person name="Selva M."/>
            <person name="Riesgo A."/>
            <person name="Vervoort M."/>
            <person name="Leys S.P."/>
            <person name="Kodjabachian L."/>
            <person name="Le Bivic A."/>
            <person name="Borchiellini C."/>
            <person name="Claverie J.M."/>
            <person name="Renard E."/>
        </authorList>
    </citation>
    <scope>NUCLEOTIDE SEQUENCE [LARGE SCALE GENOMIC DNA]</scope>
    <source>
        <strain evidence="9">SPO-2</strain>
    </source>
</reference>
<evidence type="ECO:0000256" key="6">
    <source>
        <dbReference type="SAM" id="MobiDB-lite"/>
    </source>
</evidence>
<comment type="caution">
    <text evidence="9">The sequence shown here is derived from an EMBL/GenBank/DDBJ whole genome shotgun (WGS) entry which is preliminary data.</text>
</comment>
<feature type="region of interest" description="Disordered" evidence="6">
    <location>
        <begin position="901"/>
        <end position="945"/>
    </location>
</feature>
<dbReference type="GO" id="GO:0061630">
    <property type="term" value="F:ubiquitin protein ligase activity"/>
    <property type="evidence" value="ECO:0007669"/>
    <property type="project" value="UniProtKB-UniRule"/>
</dbReference>
<evidence type="ECO:0000256" key="3">
    <source>
        <dbReference type="ARBA" id="ARBA00022786"/>
    </source>
</evidence>
<dbReference type="InterPro" id="IPR035983">
    <property type="entry name" value="Hect_E3_ubiquitin_ligase"/>
</dbReference>
<sequence>MLPFGIAIINSDANLELHTFLSCILLTFHIRIKNLNLLVQKLVSVLETIEKLPVYLFDHKQTFSIGNLQRKFHIELRREPCDTVLRDYTGKHFRAEPLILVRQLEKYLYTKLTNMWYDYERNDLNFIKIAKSHPIQFNFTGDFDKQGIFYWMGTNAWTCEYSNPHDIRLVNITSSDGLYPASGFLSDFLSRDTTPHKSYIGNKKDSWLMLDLGLWFIPTMYSIRHAAGFENSGLRNWRFEGSKNGRKWQLLSKHENDSSLVHPGSTCSWPVKAPEDETEGWRFFRIKITGPDASGKYFYICISGIELYGMLTGVAGKPKTYQHEQVLNKKRQLIQQLIIPQLKQGSKVRKGLDFNWEEELSDSGTVTGDLSSDGWIEVKWDNGNTNSYRMGAGGKYDLYLENLLKPPEPDEDVMTMDVNSVLCDQASLLTFDISQNAEDDLEIDASTEGTQSIPEFPQGIELRGEYSDLLPPYDPRPGQYNIPVMQPLTLPNPEDPKPKQLEGSEVKSITGRLALSLKLTKIKTEKKDELIVPLDDPSKSLFYYLNKAFMCSDLKKFAKPWDATYELIYKLHEDETNECQPALLSRNRQHNSIANQQDNSKTFFQVLKLLSQIRFLSSQDNSEDATNHVTQEEYHSKKVTNKILMQIKDPLSLTSDALPEWISQVLCNYSFVIPFECRMKYFKSKSFGPTRSIVWLQERHKDELDRNRSNLNVTTSRSEEHHEFRLGRLKVDIVTVSRNLTLQQAKRVMEATCSRKAILEIQYENEEGTGLGPSLEFYSLVATELQKVEQNMWLNDHWEVTSEAINNHETTIESGVDENEKRSKFVHFNQGLFPAPYPPNSESGNKVSELFNFLGIFLAKALQDDRIVDLPLSTSFLKLLCAPSPLSPAVHKITGYYKQEQDSMTQGENSPLPELAKENDSQCKERAEQLDTPNSPTNRIKEKPTSSYGVLNHEDFKLLYPAYASLTQELTYALKQQRIILDDSTLSELEKTNKIQDLNRSVESLYINFTYCPETCYGYDKYQLITEGEEKTVTLDNAELYIDSIQEFLLRKGIQKQLESFRAGFNTVFPMNTLSCFQPEELRLVACGEQVPNWTREDLLNFTEAKNGYDKMSTAYLMFTEVATNFTPSEKKAFVQFVTGSSSLPPGGLANLHPRLCVVRKSTTYEGTLPSVNTCFHYLKLPEYKTEEEMHLCLMAATKEKGFHLN</sequence>
<dbReference type="SUPFAM" id="SSF159034">
    <property type="entry name" value="Mib/herc2 domain-like"/>
    <property type="match status" value="1"/>
</dbReference>
<accession>A0AAV7K9Z4</accession>
<dbReference type="InterPro" id="IPR000569">
    <property type="entry name" value="HECT_dom"/>
</dbReference>
<dbReference type="SMART" id="SM00119">
    <property type="entry name" value="HECTc"/>
    <property type="match status" value="1"/>
</dbReference>
<dbReference type="InterPro" id="IPR045322">
    <property type="entry name" value="HECTD1/TRIP12-like"/>
</dbReference>
<evidence type="ECO:0000256" key="1">
    <source>
        <dbReference type="ARBA" id="ARBA00000885"/>
    </source>
</evidence>
<dbReference type="PROSITE" id="PS50237">
    <property type="entry name" value="HECT"/>
    <property type="match status" value="1"/>
</dbReference>
<dbReference type="SUPFAM" id="SSF49785">
    <property type="entry name" value="Galactose-binding domain-like"/>
    <property type="match status" value="1"/>
</dbReference>
<dbReference type="GO" id="GO:0046872">
    <property type="term" value="F:metal ion binding"/>
    <property type="evidence" value="ECO:0007669"/>
    <property type="project" value="InterPro"/>
</dbReference>
<evidence type="ECO:0000313" key="9">
    <source>
        <dbReference type="EMBL" id="KAI6657623.1"/>
    </source>
</evidence>
<dbReference type="Pfam" id="PF06701">
    <property type="entry name" value="MIB_HERC2"/>
    <property type="match status" value="1"/>
</dbReference>
<dbReference type="EC" id="2.3.2.26" evidence="5"/>
<feature type="compositionally biased region" description="Basic and acidic residues" evidence="6">
    <location>
        <begin position="915"/>
        <end position="929"/>
    </location>
</feature>
<dbReference type="PROSITE" id="PS51416">
    <property type="entry name" value="MIB_HERC2"/>
    <property type="match status" value="1"/>
</dbReference>
<dbReference type="EMBL" id="JAKMXF010000111">
    <property type="protein sequence ID" value="KAI6657623.1"/>
    <property type="molecule type" value="Genomic_DNA"/>
</dbReference>
<protein>
    <recommendedName>
        <fullName evidence="5">E3 ubiquitin-protein ligase</fullName>
        <ecNumber evidence="5">2.3.2.26</ecNumber>
    </recommendedName>
</protein>
<evidence type="ECO:0000256" key="4">
    <source>
        <dbReference type="PROSITE-ProRule" id="PRU00104"/>
    </source>
</evidence>
<evidence type="ECO:0000259" key="8">
    <source>
        <dbReference type="PROSITE" id="PS51416"/>
    </source>
</evidence>
<dbReference type="GO" id="GO:0043161">
    <property type="term" value="P:proteasome-mediated ubiquitin-dependent protein catabolic process"/>
    <property type="evidence" value="ECO:0007669"/>
    <property type="project" value="TreeGrafter"/>
</dbReference>
<evidence type="ECO:0000259" key="7">
    <source>
        <dbReference type="PROSITE" id="PS50237"/>
    </source>
</evidence>
<evidence type="ECO:0000256" key="2">
    <source>
        <dbReference type="ARBA" id="ARBA00022679"/>
    </source>
</evidence>
<dbReference type="InterPro" id="IPR008979">
    <property type="entry name" value="Galactose-bd-like_sf"/>
</dbReference>
<dbReference type="Gene3D" id="3.30.2410.10">
    <property type="entry name" value="Hect, E3 ligase catalytic domain"/>
    <property type="match status" value="1"/>
</dbReference>
<dbReference type="InterPro" id="IPR012919">
    <property type="entry name" value="SUN_dom"/>
</dbReference>
<keyword evidence="3 4" id="KW-0833">Ubl conjugation pathway</keyword>
<keyword evidence="10" id="KW-1185">Reference proteome</keyword>
<feature type="domain" description="MIB/HERC2" evidence="8">
    <location>
        <begin position="334"/>
        <end position="404"/>
    </location>
</feature>
<name>A0AAV7K9Z4_9METZ</name>
<dbReference type="Gene3D" id="3.90.1750.10">
    <property type="entry name" value="Hect, E3 ligase catalytic domains"/>
    <property type="match status" value="2"/>
</dbReference>
<dbReference type="InterPro" id="IPR037252">
    <property type="entry name" value="Mib_Herc2_sf"/>
</dbReference>
<dbReference type="PANTHER" id="PTHR45670">
    <property type="entry name" value="E3 UBIQUITIN-PROTEIN LIGASE TRIP12"/>
    <property type="match status" value="1"/>
</dbReference>
<organism evidence="9 10">
    <name type="scientific">Oopsacas minuta</name>
    <dbReference type="NCBI Taxonomy" id="111878"/>
    <lineage>
        <taxon>Eukaryota</taxon>
        <taxon>Metazoa</taxon>
        <taxon>Porifera</taxon>
        <taxon>Hexactinellida</taxon>
        <taxon>Hexasterophora</taxon>
        <taxon>Lyssacinosida</taxon>
        <taxon>Leucopsacidae</taxon>
        <taxon>Oopsacas</taxon>
    </lineage>
</organism>